<dbReference type="EMBL" id="JBBPCN010000001">
    <property type="protein sequence ID" value="MEK8072110.1"/>
    <property type="molecule type" value="Genomic_DNA"/>
</dbReference>
<evidence type="ECO:0000313" key="1">
    <source>
        <dbReference type="EMBL" id="MEK8072110.1"/>
    </source>
</evidence>
<proteinExistence type="predicted"/>
<dbReference type="InterPro" id="IPR029058">
    <property type="entry name" value="AB_hydrolase_fold"/>
</dbReference>
<dbReference type="RefSeq" id="WP_341441622.1">
    <property type="nucleotide sequence ID" value="NZ_JBBPCN010000001.1"/>
</dbReference>
<sequence>MSNEPTPVLRTGRRVSEPALVVLVLGGGKDVSRARSRPWHLAGLRMWPFTWMLRRVGRTRGISVQQLQYRFRGWNAPERSPVEDARWALNRIHAEHPDAHVVVVGHSMGGRTAAALIDDPSVVGVEPAETTRKIAGVEPAETTRKIVGVVALAPWWPEGAEADAFGPGKKLLVMHGTADKWTDPRTSRRAAERAAARGASARYLSVPGGHFMLRNPRLWSRATRDFVVEIAADTKVDCMGRQS</sequence>
<dbReference type="Gene3D" id="3.40.50.1820">
    <property type="entry name" value="alpha/beta hydrolase"/>
    <property type="match status" value="1"/>
</dbReference>
<keyword evidence="2" id="KW-1185">Reference proteome</keyword>
<dbReference type="GO" id="GO:0016787">
    <property type="term" value="F:hydrolase activity"/>
    <property type="evidence" value="ECO:0007669"/>
    <property type="project" value="UniProtKB-KW"/>
</dbReference>
<organism evidence="1 2">
    <name type="scientific">Rhodococcus navarretei</name>
    <dbReference type="NCBI Taxonomy" id="3128981"/>
    <lineage>
        <taxon>Bacteria</taxon>
        <taxon>Bacillati</taxon>
        <taxon>Actinomycetota</taxon>
        <taxon>Actinomycetes</taxon>
        <taxon>Mycobacteriales</taxon>
        <taxon>Nocardiaceae</taxon>
        <taxon>Rhodococcus</taxon>
    </lineage>
</organism>
<dbReference type="SUPFAM" id="SSF53474">
    <property type="entry name" value="alpha/beta-Hydrolases"/>
    <property type="match status" value="1"/>
</dbReference>
<keyword evidence="1" id="KW-0378">Hydrolase</keyword>
<name>A0ABU9CXK8_9NOCA</name>
<comment type="caution">
    <text evidence="1">The sequence shown here is derived from an EMBL/GenBank/DDBJ whole genome shotgun (WGS) entry which is preliminary data.</text>
</comment>
<accession>A0ABU9CXK8</accession>
<dbReference type="Proteomes" id="UP001456513">
    <property type="component" value="Unassembled WGS sequence"/>
</dbReference>
<evidence type="ECO:0000313" key="2">
    <source>
        <dbReference type="Proteomes" id="UP001456513"/>
    </source>
</evidence>
<reference evidence="1 2" key="1">
    <citation type="submission" date="2024-03" db="EMBL/GenBank/DDBJ databases">
        <title>Rhodococcus navarretei sp. nov. and Pseudarthrobacter quantumdoti sp. nov., two new species with the ability to biosynthesize Quantum Dots isolated from soil samples at Union Glacier, Antarctica.</title>
        <authorList>
            <person name="Vargas M."/>
        </authorList>
    </citation>
    <scope>NUCLEOTIDE SEQUENCE [LARGE SCALE GENOMIC DNA]</scope>
    <source>
        <strain evidence="1 2">EXRC-4A-4</strain>
    </source>
</reference>
<gene>
    <name evidence="1" type="ORF">AABD04_14815</name>
</gene>
<protein>
    <submittedName>
        <fullName evidence="1">Alpha/beta hydrolase</fullName>
    </submittedName>
</protein>